<dbReference type="CDD" id="cd05163">
    <property type="entry name" value="PIKK_TRRAP"/>
    <property type="match status" value="1"/>
</dbReference>
<dbReference type="PANTHER" id="PTHR11139:SF1">
    <property type="entry name" value="TRANSFORMATION_TRANSCRIPTION DOMAIN-ASSOCIATED PROTEIN"/>
    <property type="match status" value="1"/>
</dbReference>
<organism evidence="7 8">
    <name type="scientific">Anopheles sinensis</name>
    <name type="common">Mosquito</name>
    <dbReference type="NCBI Taxonomy" id="74873"/>
    <lineage>
        <taxon>Eukaryota</taxon>
        <taxon>Metazoa</taxon>
        <taxon>Ecdysozoa</taxon>
        <taxon>Arthropoda</taxon>
        <taxon>Hexapoda</taxon>
        <taxon>Insecta</taxon>
        <taxon>Pterygota</taxon>
        <taxon>Neoptera</taxon>
        <taxon>Endopterygota</taxon>
        <taxon>Diptera</taxon>
        <taxon>Nematocera</taxon>
        <taxon>Culicoidea</taxon>
        <taxon>Culicidae</taxon>
        <taxon>Anophelinae</taxon>
        <taxon>Anopheles</taxon>
    </lineage>
</organism>
<dbReference type="STRING" id="74873.A0A084VZ76"/>
<feature type="domain" description="PI3K/PI4K catalytic" evidence="3">
    <location>
        <begin position="3551"/>
        <end position="3875"/>
    </location>
</feature>
<evidence type="ECO:0000259" key="5">
    <source>
        <dbReference type="PROSITE" id="PS51190"/>
    </source>
</evidence>
<dbReference type="EMBL" id="ATLV01018617">
    <property type="status" value="NOT_ANNOTATED_CDS"/>
    <property type="molecule type" value="Genomic_DNA"/>
</dbReference>
<evidence type="ECO:0000256" key="1">
    <source>
        <dbReference type="ARBA" id="ARBA00007234"/>
    </source>
</evidence>
<comment type="similarity">
    <text evidence="1">Belongs to the PI3/PI4-kinase family. TRA1 subfamily.</text>
</comment>
<accession>A0A084VZ76</accession>
<protein>
    <submittedName>
        <fullName evidence="6">AGAP005533-PA-like protein</fullName>
    </submittedName>
</protein>
<dbReference type="PROSITE" id="PS50290">
    <property type="entry name" value="PI3_4_KINASE_3"/>
    <property type="match status" value="1"/>
</dbReference>
<evidence type="ECO:0000256" key="2">
    <source>
        <dbReference type="SAM" id="MobiDB-lite"/>
    </source>
</evidence>
<dbReference type="VEuPathDB" id="VectorBase:ASIS008989"/>
<feature type="compositionally biased region" description="Low complexity" evidence="2">
    <location>
        <begin position="3306"/>
        <end position="3325"/>
    </location>
</feature>
<feature type="region of interest" description="Disordered" evidence="2">
    <location>
        <begin position="3851"/>
        <end position="3895"/>
    </location>
</feature>
<dbReference type="VEuPathDB" id="VectorBase:ASIS008342"/>
<dbReference type="InterPro" id="IPR050517">
    <property type="entry name" value="DDR_Repair_Kinase"/>
</dbReference>
<dbReference type="Pfam" id="PF00454">
    <property type="entry name" value="PI3_PI4_kinase"/>
    <property type="match status" value="1"/>
</dbReference>
<dbReference type="EMBL" id="KE525239">
    <property type="protein sequence ID" value="KFB43270.1"/>
    <property type="molecule type" value="Genomic_DNA"/>
</dbReference>
<feature type="region of interest" description="Disordered" evidence="2">
    <location>
        <begin position="3277"/>
        <end position="3341"/>
    </location>
</feature>
<dbReference type="GO" id="GO:0006281">
    <property type="term" value="P:DNA repair"/>
    <property type="evidence" value="ECO:0007669"/>
    <property type="project" value="TreeGrafter"/>
</dbReference>
<proteinExistence type="inferred from homology"/>
<dbReference type="VEuPathDB" id="VectorBase:ASIS023387"/>
<dbReference type="EnsemblMetazoa" id="ASIC011052-RA">
    <property type="protein sequence ID" value="ASIC011052-PA"/>
    <property type="gene ID" value="ASIC011052"/>
</dbReference>
<dbReference type="SMART" id="SM00146">
    <property type="entry name" value="PI3Kc"/>
    <property type="match status" value="1"/>
</dbReference>
<keyword evidence="8" id="KW-1185">Reference proteome</keyword>
<dbReference type="VEuPathDB" id="VectorBase:ASIC011052"/>
<dbReference type="InterPro" id="IPR011009">
    <property type="entry name" value="Kinase-like_dom_sf"/>
</dbReference>
<dbReference type="SUPFAM" id="SSF48371">
    <property type="entry name" value="ARM repeat"/>
    <property type="match status" value="3"/>
</dbReference>
<feature type="compositionally biased region" description="Low complexity" evidence="2">
    <location>
        <begin position="3851"/>
        <end position="3884"/>
    </location>
</feature>
<dbReference type="Pfam" id="PF20175">
    <property type="entry name" value="Tra1_central"/>
    <property type="match status" value="1"/>
</dbReference>
<name>A0A084VZ76_ANOSI</name>
<reference evidence="7" key="2">
    <citation type="submission" date="2020-05" db="UniProtKB">
        <authorList>
            <consortium name="EnsemblMetazoa"/>
        </authorList>
    </citation>
    <scope>IDENTIFICATION</scope>
</reference>
<reference evidence="6 8" key="1">
    <citation type="journal article" date="2014" name="BMC Genomics">
        <title>Genome sequence of Anopheles sinensis provides insight into genetics basis of mosquito competence for malaria parasites.</title>
        <authorList>
            <person name="Zhou D."/>
            <person name="Zhang D."/>
            <person name="Ding G."/>
            <person name="Shi L."/>
            <person name="Hou Q."/>
            <person name="Ye Y."/>
            <person name="Xu Y."/>
            <person name="Zhou H."/>
            <person name="Xiong C."/>
            <person name="Li S."/>
            <person name="Yu J."/>
            <person name="Hong S."/>
            <person name="Yu X."/>
            <person name="Zou P."/>
            <person name="Chen C."/>
            <person name="Chang X."/>
            <person name="Wang W."/>
            <person name="Lv Y."/>
            <person name="Sun Y."/>
            <person name="Ma L."/>
            <person name="Shen B."/>
            <person name="Zhu C."/>
        </authorList>
    </citation>
    <scope>NUCLEOTIDE SEQUENCE [LARGE SCALE GENOMIC DNA]</scope>
</reference>
<feature type="domain" description="FATC" evidence="5">
    <location>
        <begin position="3922"/>
        <end position="3959"/>
    </location>
</feature>
<evidence type="ECO:0000259" key="3">
    <source>
        <dbReference type="PROSITE" id="PS50290"/>
    </source>
</evidence>
<dbReference type="Proteomes" id="UP000030765">
    <property type="component" value="Unassembled WGS sequence"/>
</dbReference>
<gene>
    <name evidence="6" type="ORF">ZHAS_00011052</name>
</gene>
<evidence type="ECO:0000313" key="6">
    <source>
        <dbReference type="EMBL" id="KFB43270.1"/>
    </source>
</evidence>
<evidence type="ECO:0000259" key="4">
    <source>
        <dbReference type="PROSITE" id="PS51189"/>
    </source>
</evidence>
<dbReference type="GO" id="GO:0005634">
    <property type="term" value="C:nucleus"/>
    <property type="evidence" value="ECO:0007669"/>
    <property type="project" value="TreeGrafter"/>
</dbReference>
<dbReference type="PANTHER" id="PTHR11139">
    <property type="entry name" value="ATAXIA TELANGIECTASIA MUTATED ATM -RELATED"/>
    <property type="match status" value="1"/>
</dbReference>
<dbReference type="OMA" id="CLDLYGQ"/>
<feature type="region of interest" description="Disordered" evidence="2">
    <location>
        <begin position="1999"/>
        <end position="2058"/>
    </location>
</feature>
<evidence type="ECO:0000313" key="8">
    <source>
        <dbReference type="Proteomes" id="UP000030765"/>
    </source>
</evidence>
<feature type="compositionally biased region" description="Polar residues" evidence="2">
    <location>
        <begin position="3885"/>
        <end position="3895"/>
    </location>
</feature>
<dbReference type="PROSITE" id="PS51190">
    <property type="entry name" value="FATC"/>
    <property type="match status" value="1"/>
</dbReference>
<dbReference type="Pfam" id="PF02259">
    <property type="entry name" value="FAT"/>
    <property type="match status" value="1"/>
</dbReference>
<dbReference type="InterPro" id="IPR014009">
    <property type="entry name" value="PIK_FAT"/>
</dbReference>
<dbReference type="SUPFAM" id="SSF56112">
    <property type="entry name" value="Protein kinase-like (PK-like)"/>
    <property type="match status" value="1"/>
</dbReference>
<feature type="compositionally biased region" description="Low complexity" evidence="2">
    <location>
        <begin position="7"/>
        <end position="20"/>
    </location>
</feature>
<evidence type="ECO:0000313" key="7">
    <source>
        <dbReference type="EnsemblMetazoa" id="ASIC011052-PA"/>
    </source>
</evidence>
<feature type="compositionally biased region" description="Low complexity" evidence="2">
    <location>
        <begin position="2043"/>
        <end position="2058"/>
    </location>
</feature>
<dbReference type="InterPro" id="IPR036940">
    <property type="entry name" value="PI3/4_kinase_cat_sf"/>
</dbReference>
<dbReference type="GO" id="GO:0000124">
    <property type="term" value="C:SAGA complex"/>
    <property type="evidence" value="ECO:0007669"/>
    <property type="project" value="TreeGrafter"/>
</dbReference>
<dbReference type="InterPro" id="IPR000403">
    <property type="entry name" value="PI3/4_kinase_cat_dom"/>
</dbReference>
<dbReference type="InterPro" id="IPR003151">
    <property type="entry name" value="PIK-rel_kinase_FAT"/>
</dbReference>
<sequence>MATNYPTSVSAQPAAQQAVDPTQMSHFRSFVNMLGDTGAKDEFKLKAAQELSEHFELITQCSGYQSFLEQAMRVFLKVLQDGEPMFISEFNMQQVRKLILEMIHRLPNNELVRPFVKSIIILTIKLLQTENEENVLVCLRIIVDIHKQYRPPFHAEIQDFLAYLKKIYTDLPKHMGVMFEPRQPIKVKDLKELNFETVLPDIFTVTPIQLEKKTADGKTTTAAYNLIPKGINSLKVLQELPIIVVLLYQIYKQNLHQEVGEFIPLVMSTIILQPSLAHKNSPGFNKEIYVDFMGAQIKTLTFSAYILRLFPEVVNTHATTMVKGMINLLESCPKEVASLRKELLVASRHILQTEFRNHFVPMIEKLFDDDVLLGKGWTTYENLRPLAYSTLADLVHHIRQQLSLQALSKAVHLFAKNIHDESLPTTIQTMSCKLLLNLVECIRLKSEVEPVAARELMITMLRVFTIKFQTIAKLQLPQLMQKWKAKPTDCATTPGQGEPKDLLASCSLDGTDGAGQKATSIGLPVPSNLNVSEYRSLIKTLVCGVKTITWGCPSPKPLNPNDHQGPAKLFNPNEILIFIDLFHWALETLDIYTINIPTAGMAQAIPVQKQTLQMPRSKDEKEVLEHFSGVFLTMDPQNFQEIFASTIDFMVDRLYKNTNLQVIANSFLANPKTSPLFATVLVEYLLERMDEMGSNIERSNLYLRLFKLVFGSVSLFAAENEHMLRPHLHNIVNRSMELAMTAKEPYNYFLLLRALFRSIGGGSHDLLYQEFLPLLPNLLEGLNRLQSGFHKQHMKDLFVELCLTVPVRLSSLLPYLPMLMDPLVSALNGSHTLISQGLRTLELCVDNLQPDFLYDHIQPVRADLMQALWRTLRNQDSAAVVAFRVLGKFGGGNRKMMIEPQKLKYQEHNITHPAVVAYFQDHRNPINFAVDKVIETAFNALKCSTTDPFYWRQSWEVIRCYLAASITLDDDKYTLQKLFMHPSFTENNVQCGPAANYIAPDRRARLTHQTALTGMFVAAATKELRGSVLPTMVAVVRHYTMVAIAQQAGPFPLHKHPQQSDRGMDPLVLIDALAEIMGHEEKELCKPGNLAMVLILETATNIMGSKERACRLPLMNYLGEKMAALCYERPWYSKMGGCIALKFLYQNMALRWLYQHLFVFLKAFMFIIMDLTGEVSSGAIDMARTFLEKMLRICMTPLEKDCKNEELLATQKKAMYDVIHELVRQVTSPHTLVRETAMASLRLIAELQEKTVTEVMSPHREVLVDMIPPKKHLLRHQPAAAQIGLMDGNTFCTTLEPRLFTIDLAILTHKVFYHEVLTLSDAEDAQLNKLECYKTVTNLVPLRKSALNALAACHYIPNGSRDKIFGILFKALEKNNVELQEAAFQCMKNFLQGCTVTKETIHTVIRPLLLLLGDHRNLTLSGTRRLSYLTQLFPAMFNEKLCDSLLQILKKMLEVTIANNKGNFLATSKSSEMEKKIVTILGIFHQIPAASPKFIESLCKLILQAEKSLMIEPSSPYRPALVKFLLRYPKETIELLLSDPVIKDAQWNRFTIFLLRHKEGTTFRNAAQLRGQRLTQLILLNSESSVAAGAAAKTYEERYEAQHQAVLIIHTLVEYDGPWITSQVEIITALKNIWKNDLYKTCQTAVVCDLWHLIAKILIEYFSYNTNEILLLFQLLRALCLRFVPDFQFLRDFLQNTVCQSYTVEWKRKAFFQFVEVFTSAELAQDLKAKILTMIIIPSFALSFEKGEGNKLVGAPPAPYQEDDSNVVSVFINKVIDPDKPFANEDCVRIALLQFACLLVEKASPHIHDGDANNKREGNKLRRLMTFAWPCLLPKNCVDPSARYHGHLLLSHIIARLAIHKRIVLQVFHSLLKAHAVEARKVVQQALEVLTPAMPLRMEDGNTMLTHWTKKIIVEEGHSMQQLFHILQLIVRHYKVYYPVRHHLVQQMINSMHRLGYVGNTSAEYRKLSIELADVIIKWEMQRVKDEVDEAATAIVEGGESADGTIKPQPSGSVKRTASGIDEDTTAGVKKKQAVGENEPQPSTSSGATSVAAAKADGSNRPIDRAQYDTVLNFLFRMACQFNDTTPGTPGIVTTGDNLSRRCVNLLKVAIKPDTPVDLKLVWLDKIFLSVETQQASTGNICTALELLTFLLGVLKKDQILNMLRPLQRGLSACVTCSNTRVIKLMHGLLSRLMAIFPTDAQHKCDELETLYSTISRMIYEGLATYEKTSQANPSSLFGTLMTLKAACSNNPGYIDRLIVPFMRLLNRLTKDHLTGFGGVLSGAGPGGMVGGGGAGGGGVGPGGVVAGLGPGASLSDVANTSSIALELLVVSLDLVKNRVVVMSVELRKMFIGAILVGLIEKSNDSKVIKAIVKIIEEWMKSNKNTPVTVQQAPTLREKSILLVKLMQYVEKRFADDLELNGQFLELVNYIYRDEVLKTTELTSKLEAAFVAGLRCPVPRIRAKFFEVFDGSMRRRLHDRLLYIICSHSWDSIGQHYWIKQCIELLILTANTTTQIQNSVESHLLPSISSVINFADADERKNFVIYTTIHNDSTDAFDPIEDKEDAFDMDMSVDSNISRHEESERPVANRHAALAKLISRQAEFMEANRKVRTEQLLVATAQLCHMDTQLAEKVWLDMFPKLWEVLDPIQQQSLDREIIPFVGSGAHIIQRDCNPSAMHTFVEAVAQCQPPVYLPPKVMGYLGKSHNLWHRMTLMLESLADDWANVKELLPECVDQDDHGMRDCSIVREPLSQMYSALHEEDLWAGLWQKYAKYAETSRAIAHEQMGYFEEAQGIYDSAMTRFKQDLSNGQTPTDMNSEVQLWETHWIRCAKELNQWDILMDFGQLCRDKNTHLIMDSAWRVPDWGLMKQALLKVEQSCPKQVGYKINLYRGYLAILSQEESQLAGNVSVERYVEMASAYCMREWRRLPPIVSHIHLPILQASQQIMELQEASQIHQGLLQNRTTSLHDMKAIVKTWRNRLPVIADDLSHWSDIFTWRQHHYQIITAHLEQHNESTSQCMLGAHASAQTIIHFGKIARKQNLTSVCQDSLSRIYTIPSVPVVDCFQKIRQQVKCCLQMASVTSRAELAEALEVIEPTNLDYFTKEMTAEFFALKGLLLAQTGRSEEANKAFSAAAQLHDTLIKAWAFWGDYLEHIFTRDYRQIHLGVSAVTCFLHACRSQIESKSRKYLAKVLWLLSYDDDKSSLLDALDKYAVGVPPGQWVPWIPQLLCSLVQYDGNVIMNLLSQVGRMFPQAVYFPIRTLYLTLKIEQRERYKSAEAAGPGATVNGTPTQTPGSSASQGTNDVSSTSAAGATATGATGPVAGANPPQGGASAGATTTPIRATPPMWRCSKIMHLQRDIHPTVLSSLEGIIDQMVWFRENWYEEVLRQLRQGLTKCYAIAFDNRGAVNEATITQHTLNFIKKLVSTFGIGIENISSSVSTTFASAASESLARRAQATVQDPVFQKMKGQFTSDFDFSQPGAIKLHNLIMKLKMWIKILESKTKQLPKSFLIEEKCRFLSNFSQKTAEVELPGELLLPKNSHYHIRIARFMPRVDIVQKHNTAARRLYIRGTNGKIYPYLVVNDTGIADARREERLLQLLRMLNSYLVKRKETSRRFLYLTVPRVVAVSPQMRLVEDNPASVSLLEVYKSCCTMLNMEHDAPITRYYDRLAKIQARGSPTNHVILRDILKETQAQMVPKTLLKEWAVRTFPSATDYWQFRKMFTLQLSLSCLLEYALCLTRLNPDMIYLHQDSGLMNVSYFRFEMDDSTGFLDVNRPVPFRLTPNIAEFISSVGVAGPFTASAVATARCFIQPNFKLTTILKAILKDEIIAFHKKRLIDEKVLDQTSQAGSTASAQASSTAASSNNISSSTSTHSTAQGAGSATNTTQGGQGDQDNASIEIDAETVITTVTKAVSTIMGRLNNLSRIDSGESNRMSTFVHVATNSDNLCLMDPAWHPWL</sequence>
<dbReference type="GO" id="GO:0006355">
    <property type="term" value="P:regulation of DNA-templated transcription"/>
    <property type="evidence" value="ECO:0007669"/>
    <property type="project" value="TreeGrafter"/>
</dbReference>
<dbReference type="InterPro" id="IPR046805">
    <property type="entry name" value="Tra1_ring"/>
</dbReference>
<feature type="region of interest" description="Disordered" evidence="2">
    <location>
        <begin position="1"/>
        <end position="20"/>
    </location>
</feature>
<dbReference type="Gene3D" id="1.10.1070.11">
    <property type="entry name" value="Phosphatidylinositol 3-/4-kinase, catalytic domain"/>
    <property type="match status" value="1"/>
</dbReference>
<dbReference type="InterPro" id="IPR046807">
    <property type="entry name" value="Tra1_central"/>
</dbReference>
<feature type="domain" description="FAT" evidence="4">
    <location>
        <begin position="2698"/>
        <end position="3265"/>
    </location>
</feature>
<dbReference type="GO" id="GO:0035267">
    <property type="term" value="C:NuA4 histone acetyltransferase complex"/>
    <property type="evidence" value="ECO:0007669"/>
    <property type="project" value="TreeGrafter"/>
</dbReference>
<dbReference type="InterPro" id="IPR003152">
    <property type="entry name" value="FATC_dom"/>
</dbReference>
<dbReference type="PROSITE" id="PS51189">
    <property type="entry name" value="FAT"/>
    <property type="match status" value="1"/>
</dbReference>
<dbReference type="OrthoDB" id="5570127at2759"/>
<dbReference type="InterPro" id="IPR016024">
    <property type="entry name" value="ARM-type_fold"/>
</dbReference>
<feature type="compositionally biased region" description="Polar residues" evidence="2">
    <location>
        <begin position="3286"/>
        <end position="3305"/>
    </location>
</feature>
<dbReference type="Pfam" id="PF20206">
    <property type="entry name" value="Tra1_ring"/>
    <property type="match status" value="1"/>
</dbReference>